<protein>
    <submittedName>
        <fullName evidence="1">Retrovirus-related Pol polyprotein from type-1 retrotransposable element R1</fullName>
    </submittedName>
</protein>
<name>A0A2S2P8X3_SCHGA</name>
<proteinExistence type="predicted"/>
<evidence type="ECO:0000313" key="1">
    <source>
        <dbReference type="EMBL" id="MBY25842.1"/>
    </source>
</evidence>
<dbReference type="AlphaFoldDB" id="A0A2S2P8X3"/>
<organism evidence="1">
    <name type="scientific">Schizaphis graminum</name>
    <name type="common">Green bug aphid</name>
    <dbReference type="NCBI Taxonomy" id="13262"/>
    <lineage>
        <taxon>Eukaryota</taxon>
        <taxon>Metazoa</taxon>
        <taxon>Ecdysozoa</taxon>
        <taxon>Arthropoda</taxon>
        <taxon>Hexapoda</taxon>
        <taxon>Insecta</taxon>
        <taxon>Pterygota</taxon>
        <taxon>Neoptera</taxon>
        <taxon>Paraneoptera</taxon>
        <taxon>Hemiptera</taxon>
        <taxon>Sternorrhyncha</taxon>
        <taxon>Aphidomorpha</taxon>
        <taxon>Aphidoidea</taxon>
        <taxon>Aphididae</taxon>
        <taxon>Aphidini</taxon>
        <taxon>Schizaphis</taxon>
    </lineage>
</organism>
<dbReference type="EMBL" id="GGMR01013223">
    <property type="protein sequence ID" value="MBY25842.1"/>
    <property type="molecule type" value="Transcribed_RNA"/>
</dbReference>
<gene>
    <name evidence="1" type="primary">PO11_13</name>
    <name evidence="1" type="ORF">g.92372</name>
</gene>
<reference evidence="1" key="1">
    <citation type="submission" date="2018-04" db="EMBL/GenBank/DDBJ databases">
        <title>Transcriptome of Schizaphis graminum biotype I.</title>
        <authorList>
            <person name="Scully E.D."/>
            <person name="Geib S.M."/>
            <person name="Palmer N.A."/>
            <person name="Koch K."/>
            <person name="Bradshaw J."/>
            <person name="Heng-Moss T."/>
            <person name="Sarath G."/>
        </authorList>
    </citation>
    <scope>NUCLEOTIDE SEQUENCE</scope>
</reference>
<sequence length="213" mass="24104">MLSRGLQLAHHKTEAVMLTKKWSHNPPRLSIGGTRIQLSSHLRYLGVILDYRLSFVKHSETVAKKAAISATALSRLMPNIGGPGQWKRRLLCSVVESQLLYAVPVWSSAVNATAKARSIMRRPQRVAALRTIRAYRTVSDEAAFLLAHMPPVDLIAGKRARIKARVSADPAPGDPPLSRYRIKREERKVTINEWQRKWLVDPSFYPEHRKMGE</sequence>
<accession>A0A2S2P8X3</accession>